<protein>
    <submittedName>
        <fullName evidence="1">Uncharacterized protein</fullName>
    </submittedName>
</protein>
<organism evidence="1 2">
    <name type="scientific">Coptis chinensis</name>
    <dbReference type="NCBI Taxonomy" id="261450"/>
    <lineage>
        <taxon>Eukaryota</taxon>
        <taxon>Viridiplantae</taxon>
        <taxon>Streptophyta</taxon>
        <taxon>Embryophyta</taxon>
        <taxon>Tracheophyta</taxon>
        <taxon>Spermatophyta</taxon>
        <taxon>Magnoliopsida</taxon>
        <taxon>Ranunculales</taxon>
        <taxon>Ranunculaceae</taxon>
        <taxon>Coptidoideae</taxon>
        <taxon>Coptis</taxon>
    </lineage>
</organism>
<dbReference type="GO" id="GO:0080030">
    <property type="term" value="F:methyl indole-3-acetate esterase activity"/>
    <property type="evidence" value="ECO:0007669"/>
    <property type="project" value="TreeGrafter"/>
</dbReference>
<dbReference type="PANTHER" id="PTHR10992">
    <property type="entry name" value="METHYLESTERASE FAMILY MEMBER"/>
    <property type="match status" value="1"/>
</dbReference>
<dbReference type="AlphaFoldDB" id="A0A835MDZ0"/>
<dbReference type="GO" id="GO:0009694">
    <property type="term" value="P:jasmonic acid metabolic process"/>
    <property type="evidence" value="ECO:0007669"/>
    <property type="project" value="TreeGrafter"/>
</dbReference>
<proteinExistence type="predicted"/>
<dbReference type="GO" id="GO:0080032">
    <property type="term" value="F:methyl jasmonate esterase activity"/>
    <property type="evidence" value="ECO:0007669"/>
    <property type="project" value="TreeGrafter"/>
</dbReference>
<dbReference type="Proteomes" id="UP000631114">
    <property type="component" value="Unassembled WGS sequence"/>
</dbReference>
<comment type="caution">
    <text evidence="1">The sequence shown here is derived from an EMBL/GenBank/DDBJ whole genome shotgun (WGS) entry which is preliminary data.</text>
</comment>
<accession>A0A835MDZ0</accession>
<reference evidence="1 2" key="1">
    <citation type="submission" date="2020-10" db="EMBL/GenBank/DDBJ databases">
        <title>The Coptis chinensis genome and diversification of protoberbering-type alkaloids.</title>
        <authorList>
            <person name="Wang B."/>
            <person name="Shu S."/>
            <person name="Song C."/>
            <person name="Liu Y."/>
        </authorList>
    </citation>
    <scope>NUCLEOTIDE SEQUENCE [LARGE SCALE GENOMIC DNA]</scope>
    <source>
        <strain evidence="1">HL-2020</strain>
        <tissue evidence="1">Leaf</tissue>
    </source>
</reference>
<evidence type="ECO:0000313" key="1">
    <source>
        <dbReference type="EMBL" id="KAF9620261.1"/>
    </source>
</evidence>
<gene>
    <name evidence="1" type="ORF">IFM89_010996</name>
</gene>
<dbReference type="GO" id="GO:0009696">
    <property type="term" value="P:salicylic acid metabolic process"/>
    <property type="evidence" value="ECO:0007669"/>
    <property type="project" value="TreeGrafter"/>
</dbReference>
<dbReference type="PANTHER" id="PTHR10992:SF785">
    <property type="entry name" value="METHYLESTERASE 14, CHLOROPLASTIC-RELATED"/>
    <property type="match status" value="1"/>
</dbReference>
<dbReference type="GO" id="GO:0080031">
    <property type="term" value="F:methyl salicylate esterase activity"/>
    <property type="evidence" value="ECO:0007669"/>
    <property type="project" value="TreeGrafter"/>
</dbReference>
<sequence>MEKGLEHGVGIRCCFLLEEQESIPTAIDLLGSEIDRTDLDIISTLADYAKPLIDYLRTYEEEKVLPRVILVGHSCGGAIISYALECCPKKDFEAVFVRATMVSDGREAF</sequence>
<dbReference type="InterPro" id="IPR029058">
    <property type="entry name" value="AB_hydrolase_fold"/>
</dbReference>
<dbReference type="InterPro" id="IPR045889">
    <property type="entry name" value="MES/HNL"/>
</dbReference>
<dbReference type="SUPFAM" id="SSF53474">
    <property type="entry name" value="alpha/beta-Hydrolases"/>
    <property type="match status" value="1"/>
</dbReference>
<keyword evidence="2" id="KW-1185">Reference proteome</keyword>
<evidence type="ECO:0000313" key="2">
    <source>
        <dbReference type="Proteomes" id="UP000631114"/>
    </source>
</evidence>
<dbReference type="EMBL" id="JADFTS010000002">
    <property type="protein sequence ID" value="KAF9620261.1"/>
    <property type="molecule type" value="Genomic_DNA"/>
</dbReference>
<dbReference type="Gene3D" id="3.40.50.1820">
    <property type="entry name" value="alpha/beta hydrolase"/>
    <property type="match status" value="1"/>
</dbReference>
<dbReference type="OrthoDB" id="408373at2759"/>
<name>A0A835MDZ0_9MAGN</name>